<comment type="caution">
    <text evidence="3">The sequence shown here is derived from an EMBL/GenBank/DDBJ whole genome shotgun (WGS) entry which is preliminary data.</text>
</comment>
<sequence>MSTANAPADSGGEGATPRGHTNPGSYNSRRNNNRAEAAQRYRESQEFDNPDNTMQKLYLGNGGGNAANQIREFTKTLQQLYEHIQTNPTDYPEHAGEIADGFIKGVMPACTPPTKPTMPAKTDAQYNSVGTAGAAASFDHQAFLTDLEVYKLKNQTSKQLWERVKQQSGFEMVDRDKDPVRLTSMIRKIMLGRTDALEKYLGAIQSHVLALTLYQGEDMSLVQFRELLEGALEMVREENNGELFVPFNLILDEFQTMYPTEYAAYDADRDNHDPRVQEPVKWKTAREAAEQIFVARLATRNLNNHKFGNFKDKLRDKHLLKESNAYPNSLDEVIFIASNLTTSQRGTQFHAVGHLEGPDDQFYDARDTLDGVVFAEEVSFDEETERHYSEAKVTEEENCLHCANRDGDPHPTKLCPFLSTGQQNEVSTILREPVKPPTVDESDANARLVLDTGSSDIVTAGKDANQLDNLRQADRALLIQTNAGVNRASTIGDLGTATSYIDPNAVQSVFPISALADANCRVQLDTDKSPDFVISKDGHSVVSVPQPEHHLPTIAFSDARNLLASDSNKGKELAQSVRGNLTAIDRDADAFAADFCQTADFEIAGVSYVQTVNASYDGFTQHEIKKAFLAREAAGMIGNPSEAEFQFLVSSDKLGKCPFDLHDVKNAYKIFGPNLATVRGKTVRRAPTRVTTDFVDVPRDFLLLIKDVTLVADVMFVNKLPFLITMSRKVKFITVEFLSSRSAKQLSKRLKRVLRVYGRAGFNVQAVLMDMEFDKVAESLEGEIVINTAAAREHIAEIEREIPDRYPSCLLRGVVWLNAFPRKSGCSSEFAPRAIVCRSELSYEKHCRAAFGEYIEGHTDPDRTNGMESRTFPAIYLGPTGNRQGSVKAFDLESYRVHKIRNFTRMKMPQSIADKVDEIGRRTRREVYDNVVHFVDRNKNRFAWDPDDDLNELMAHFNRRTQPSIPAEFPSVSAQHSVEVPSDENVIDDLGFHVDDDPAASAQAAAALDPSINIETSAPAAPSALSINESLAAGVNSGRTENSDDHVDDPYSKVTDDNDDDGDDLDNEIPGMDLRGIPGVGPQDGDGENATEIAETTGVRETGERRVRPPEPKRERRDEDDWSTAPTRRRRRQKKKSSADQEVMAGPQQEWETKALSSDQPLGRDERGRSMRRRQTEPERTGQNFAQTSAKSALSVKPPGWWDKRIEEKTGLKRLSFADEGPKRLITGPVTATWTIPARSPRIRPTATALPTRAKALNKLLKGSADLGTTGMPEMNEDDRDTYILGVVMAQYSLRRGLAKFGEEGEKSAVKEMKQFKDYGCMTPLDPQTLTKEDRRRALPALAHMRQKRNGDIKTRTCMHGGYQRPYINKEDASSPTPSVDAIFFTAAVAAYEGRCVGQFDIPGAFLHTDTDEDIIMVLEGDLAELMVKVDPELYRPYITKNSRGKPLLYARVEKALYGLLRSALLFYRKLVSELKAYGFVINPYDPCIANAMIKRSQMTVAWHVDDLMVSHADDFEITKLAAHLQGIYGGLSVRRGNVLDYLGMEFDFSDKGSVSVGMVEYLKKMLTEFPERLGGIAPTPANENLFKVRDEATARYLPEEQAQCFHHVTAQLLFVAYRSRRDIQTAVSFLTTRVKKPDEDDWYKLRRVLKYLKGTIGLRLKLTIKDLTTIHHFVDASYSVHPDCKGHTGYMTTMGDGALSSRSGKQKINTGSSTESELVGAHEQMPTAVWFKYFAEEQGYPIIHNLMYQDNQAAILLETNGKFSSSKRTKHIDNRYFQITDKIANDLLEVMYKHTDQMWADFFTKPLQGKRFREFRAKVMNCAIDYVETMTIDDPDDLKPNAFILTKITDNALQGVAPWGKTLTLRMAKDGGDGIGGGVAPTTAGKGATTSSSRTARPAVSSSTRCGLPEGPRKHHKKACKQRASELRDERLVMAKAQDSIAAMKIRGACECELPEDFLQRGAKGTAAERSEVQGVCGRRQWVDESAFQVCCMKKVCNGCTLWHLAKRSMVDCPFCRAPKPEDNNQVRTMIRKRVEAGDPHAIYNLANSYHWGRYGLKKDASRAVELYERAAELGVHYESAAMSGHVSARFNLGNMEGRAGNHNLALQHWMIAANLGHQVALDSVKEIFMGGFATKADYAGALRGYQSAVEEMRSANRDEALALSSM</sequence>
<accession>K0S1S8</accession>
<organism evidence="3 4">
    <name type="scientific">Thalassiosira oceanica</name>
    <name type="common">Marine diatom</name>
    <dbReference type="NCBI Taxonomy" id="159749"/>
    <lineage>
        <taxon>Eukaryota</taxon>
        <taxon>Sar</taxon>
        <taxon>Stramenopiles</taxon>
        <taxon>Ochrophyta</taxon>
        <taxon>Bacillariophyta</taxon>
        <taxon>Coscinodiscophyceae</taxon>
        <taxon>Thalassiosirophycidae</taxon>
        <taxon>Thalassiosirales</taxon>
        <taxon>Thalassiosiraceae</taxon>
        <taxon>Thalassiosira</taxon>
    </lineage>
</organism>
<dbReference type="InterPro" id="IPR006597">
    <property type="entry name" value="Sel1-like"/>
</dbReference>
<dbReference type="Pfam" id="PF07727">
    <property type="entry name" value="RVT_2"/>
    <property type="match status" value="1"/>
</dbReference>
<keyword evidence="4" id="KW-1185">Reference proteome</keyword>
<dbReference type="Proteomes" id="UP000266841">
    <property type="component" value="Unassembled WGS sequence"/>
</dbReference>
<feature type="compositionally biased region" description="Acidic residues" evidence="1">
    <location>
        <begin position="1057"/>
        <end position="1067"/>
    </location>
</feature>
<feature type="domain" description="Reverse transcriptase Ty1/copia-type" evidence="2">
    <location>
        <begin position="1348"/>
        <end position="1570"/>
    </location>
</feature>
<dbReference type="Gene3D" id="1.25.40.10">
    <property type="entry name" value="Tetratricopeptide repeat domain"/>
    <property type="match status" value="1"/>
</dbReference>
<dbReference type="eggNOG" id="KOG0017">
    <property type="taxonomic scope" value="Eukaryota"/>
</dbReference>
<protein>
    <recommendedName>
        <fullName evidence="2">Reverse transcriptase Ty1/copia-type domain-containing protein</fullName>
    </recommendedName>
</protein>
<feature type="region of interest" description="Disordered" evidence="1">
    <location>
        <begin position="1"/>
        <end position="55"/>
    </location>
</feature>
<dbReference type="CDD" id="cd09272">
    <property type="entry name" value="RNase_HI_RT_Ty1"/>
    <property type="match status" value="1"/>
</dbReference>
<reference evidence="3 4" key="1">
    <citation type="journal article" date="2012" name="Genome Biol.">
        <title>Genome and low-iron response of an oceanic diatom adapted to chronic iron limitation.</title>
        <authorList>
            <person name="Lommer M."/>
            <person name="Specht M."/>
            <person name="Roy A.S."/>
            <person name="Kraemer L."/>
            <person name="Andreson R."/>
            <person name="Gutowska M.A."/>
            <person name="Wolf J."/>
            <person name="Bergner S.V."/>
            <person name="Schilhabel M.B."/>
            <person name="Klostermeier U.C."/>
            <person name="Beiko R.G."/>
            <person name="Rosenstiel P."/>
            <person name="Hippler M."/>
            <person name="Laroche J."/>
        </authorList>
    </citation>
    <scope>NUCLEOTIDE SEQUENCE [LARGE SCALE GENOMIC DNA]</scope>
    <source>
        <strain evidence="3 4">CCMP1005</strain>
    </source>
</reference>
<dbReference type="PANTHER" id="PTHR11439:SF467">
    <property type="entry name" value="INTEGRASE CATALYTIC DOMAIN-CONTAINING PROTEIN"/>
    <property type="match status" value="1"/>
</dbReference>
<feature type="region of interest" description="Disordered" evidence="1">
    <location>
        <begin position="1873"/>
        <end position="1925"/>
    </location>
</feature>
<evidence type="ECO:0000313" key="3">
    <source>
        <dbReference type="EMBL" id="EJK58699.1"/>
    </source>
</evidence>
<dbReference type="SUPFAM" id="SSF81901">
    <property type="entry name" value="HCP-like"/>
    <property type="match status" value="1"/>
</dbReference>
<dbReference type="OrthoDB" id="42030at2759"/>
<feature type="compositionally biased region" description="Basic and acidic residues" evidence="1">
    <location>
        <begin position="1041"/>
        <end position="1056"/>
    </location>
</feature>
<feature type="region of interest" description="Disordered" evidence="1">
    <location>
        <begin position="1035"/>
        <end position="1197"/>
    </location>
</feature>
<evidence type="ECO:0000259" key="2">
    <source>
        <dbReference type="Pfam" id="PF07727"/>
    </source>
</evidence>
<feature type="compositionally biased region" description="Low complexity" evidence="1">
    <location>
        <begin position="1881"/>
        <end position="1905"/>
    </location>
</feature>
<dbReference type="InterPro" id="IPR013103">
    <property type="entry name" value="RVT_2"/>
</dbReference>
<dbReference type="PANTHER" id="PTHR11439">
    <property type="entry name" value="GAG-POL-RELATED RETROTRANSPOSON"/>
    <property type="match status" value="1"/>
</dbReference>
<feature type="compositionally biased region" description="Basic and acidic residues" evidence="1">
    <location>
        <begin position="1162"/>
        <end position="1180"/>
    </location>
</feature>
<evidence type="ECO:0000313" key="4">
    <source>
        <dbReference type="Proteomes" id="UP000266841"/>
    </source>
</evidence>
<feature type="compositionally biased region" description="Basic residues" evidence="1">
    <location>
        <begin position="1127"/>
        <end position="1136"/>
    </location>
</feature>
<feature type="compositionally biased region" description="Basic and acidic residues" evidence="1">
    <location>
        <begin position="1101"/>
        <end position="1119"/>
    </location>
</feature>
<feature type="compositionally biased region" description="Polar residues" evidence="1">
    <location>
        <begin position="1181"/>
        <end position="1192"/>
    </location>
</feature>
<dbReference type="InterPro" id="IPR011990">
    <property type="entry name" value="TPR-like_helical_dom_sf"/>
</dbReference>
<dbReference type="Pfam" id="PF08238">
    <property type="entry name" value="Sel1"/>
    <property type="match status" value="2"/>
</dbReference>
<evidence type="ECO:0000256" key="1">
    <source>
        <dbReference type="SAM" id="MobiDB-lite"/>
    </source>
</evidence>
<proteinExistence type="predicted"/>
<feature type="compositionally biased region" description="Low complexity" evidence="1">
    <location>
        <begin position="25"/>
        <end position="36"/>
    </location>
</feature>
<gene>
    <name evidence="3" type="ORF">THAOC_21152</name>
</gene>
<dbReference type="EMBL" id="AGNL01024458">
    <property type="protein sequence ID" value="EJK58699.1"/>
    <property type="molecule type" value="Genomic_DNA"/>
</dbReference>
<name>K0S1S8_THAOC</name>
<dbReference type="SMART" id="SM00671">
    <property type="entry name" value="SEL1"/>
    <property type="match status" value="2"/>
</dbReference>